<accession>A0AAV4Q4P0</accession>
<name>A0AAV4Q4P0_9ARAC</name>
<evidence type="ECO:0000313" key="2">
    <source>
        <dbReference type="EMBL" id="GIY04425.1"/>
    </source>
</evidence>
<gene>
    <name evidence="2" type="ORF">CDAR_13061</name>
</gene>
<feature type="region of interest" description="Disordered" evidence="1">
    <location>
        <begin position="90"/>
        <end position="137"/>
    </location>
</feature>
<evidence type="ECO:0000256" key="1">
    <source>
        <dbReference type="SAM" id="MobiDB-lite"/>
    </source>
</evidence>
<keyword evidence="3" id="KW-1185">Reference proteome</keyword>
<sequence>MVKIFSHSSMYEKQKLECRNSMSDENLEKPKTQKNEQFHEIVLTFRGKLLGFDRLFEVRVLNYCEVFSFPECGCGMVFRTLSECRRQLERAADASSGEDADAADGKVTPSNPSPALELEQNAERSFRPERQENSSRC</sequence>
<proteinExistence type="predicted"/>
<evidence type="ECO:0000313" key="3">
    <source>
        <dbReference type="Proteomes" id="UP001054837"/>
    </source>
</evidence>
<reference evidence="2 3" key="1">
    <citation type="submission" date="2021-06" db="EMBL/GenBank/DDBJ databases">
        <title>Caerostris darwini draft genome.</title>
        <authorList>
            <person name="Kono N."/>
            <person name="Arakawa K."/>
        </authorList>
    </citation>
    <scope>NUCLEOTIDE SEQUENCE [LARGE SCALE GENOMIC DNA]</scope>
</reference>
<dbReference type="Proteomes" id="UP001054837">
    <property type="component" value="Unassembled WGS sequence"/>
</dbReference>
<comment type="caution">
    <text evidence="2">The sequence shown here is derived from an EMBL/GenBank/DDBJ whole genome shotgun (WGS) entry which is preliminary data.</text>
</comment>
<feature type="compositionally biased region" description="Basic and acidic residues" evidence="1">
    <location>
        <begin position="121"/>
        <end position="137"/>
    </location>
</feature>
<organism evidence="2 3">
    <name type="scientific">Caerostris darwini</name>
    <dbReference type="NCBI Taxonomy" id="1538125"/>
    <lineage>
        <taxon>Eukaryota</taxon>
        <taxon>Metazoa</taxon>
        <taxon>Ecdysozoa</taxon>
        <taxon>Arthropoda</taxon>
        <taxon>Chelicerata</taxon>
        <taxon>Arachnida</taxon>
        <taxon>Araneae</taxon>
        <taxon>Araneomorphae</taxon>
        <taxon>Entelegynae</taxon>
        <taxon>Araneoidea</taxon>
        <taxon>Araneidae</taxon>
        <taxon>Caerostris</taxon>
    </lineage>
</organism>
<dbReference type="EMBL" id="BPLQ01003926">
    <property type="protein sequence ID" value="GIY04425.1"/>
    <property type="molecule type" value="Genomic_DNA"/>
</dbReference>
<dbReference type="AlphaFoldDB" id="A0AAV4Q4P0"/>
<protein>
    <submittedName>
        <fullName evidence="2">Uncharacterized protein</fullName>
    </submittedName>
</protein>